<evidence type="ECO:0000256" key="2">
    <source>
        <dbReference type="ARBA" id="ARBA00022475"/>
    </source>
</evidence>
<feature type="transmembrane region" description="Helical" evidence="14">
    <location>
        <begin position="273"/>
        <end position="292"/>
    </location>
</feature>
<keyword evidence="17" id="KW-1185">Reference proteome</keyword>
<dbReference type="InterPro" id="IPR000276">
    <property type="entry name" value="GPCR_Rhodpsn"/>
</dbReference>
<dbReference type="FunFam" id="1.20.1070.10:FF:000024">
    <property type="entry name" value="Olfactory receptor"/>
    <property type="match status" value="1"/>
</dbReference>
<evidence type="ECO:0000256" key="10">
    <source>
        <dbReference type="ARBA" id="ARBA00023170"/>
    </source>
</evidence>
<evidence type="ECO:0000313" key="16">
    <source>
        <dbReference type="EMBL" id="KAK1169526.1"/>
    </source>
</evidence>
<dbReference type="PANTHER" id="PTHR26451">
    <property type="entry name" value="G_PROTEIN_RECEP_F1_2 DOMAIN-CONTAINING PROTEIN"/>
    <property type="match status" value="1"/>
</dbReference>
<keyword evidence="7 13" id="KW-0297">G-protein coupled receptor</keyword>
<feature type="transmembrane region" description="Helical" evidence="14">
    <location>
        <begin position="239"/>
        <end position="261"/>
    </location>
</feature>
<name>A0AAD8DHL0_ACIOX</name>
<keyword evidence="9" id="KW-1015">Disulfide bond</keyword>
<dbReference type="Gene3D" id="1.20.1070.10">
    <property type="entry name" value="Rhodopsin 7-helix transmembrane proteins"/>
    <property type="match status" value="1"/>
</dbReference>
<evidence type="ECO:0000256" key="14">
    <source>
        <dbReference type="RuleBase" id="RU363047"/>
    </source>
</evidence>
<reference evidence="16" key="1">
    <citation type="submission" date="2022-02" db="EMBL/GenBank/DDBJ databases">
        <title>Atlantic sturgeon de novo genome assembly.</title>
        <authorList>
            <person name="Stock M."/>
            <person name="Klopp C."/>
            <person name="Guiguen Y."/>
            <person name="Cabau C."/>
            <person name="Parinello H."/>
            <person name="Santidrian Yebra-Pimentel E."/>
            <person name="Kuhl H."/>
            <person name="Dirks R.P."/>
            <person name="Guessner J."/>
            <person name="Wuertz S."/>
            <person name="Du K."/>
            <person name="Schartl M."/>
        </authorList>
    </citation>
    <scope>NUCLEOTIDE SEQUENCE</scope>
    <source>
        <strain evidence="16">STURGEONOMICS-FGT-2020</strain>
        <tissue evidence="16">Whole blood</tissue>
    </source>
</reference>
<keyword evidence="11" id="KW-0325">Glycoprotein</keyword>
<evidence type="ECO:0000256" key="5">
    <source>
        <dbReference type="ARBA" id="ARBA00022725"/>
    </source>
</evidence>
<dbReference type="Pfam" id="PF13853">
    <property type="entry name" value="7tm_4"/>
    <property type="match status" value="1"/>
</dbReference>
<evidence type="ECO:0000256" key="12">
    <source>
        <dbReference type="ARBA" id="ARBA00023224"/>
    </source>
</evidence>
<dbReference type="GO" id="GO:0004930">
    <property type="term" value="F:G protein-coupled receptor activity"/>
    <property type="evidence" value="ECO:0007669"/>
    <property type="project" value="UniProtKB-KW"/>
</dbReference>
<dbReference type="GO" id="GO:0005886">
    <property type="term" value="C:plasma membrane"/>
    <property type="evidence" value="ECO:0007669"/>
    <property type="project" value="UniProtKB-SubCell"/>
</dbReference>
<evidence type="ECO:0000256" key="13">
    <source>
        <dbReference type="RuleBase" id="RU000688"/>
    </source>
</evidence>
<dbReference type="Proteomes" id="UP001230051">
    <property type="component" value="Unassembled WGS sequence"/>
</dbReference>
<feature type="transmembrane region" description="Helical" evidence="14">
    <location>
        <begin position="58"/>
        <end position="78"/>
    </location>
</feature>
<dbReference type="SUPFAM" id="SSF81321">
    <property type="entry name" value="Family A G protein-coupled receptor-like"/>
    <property type="match status" value="1"/>
</dbReference>
<evidence type="ECO:0000256" key="4">
    <source>
        <dbReference type="ARBA" id="ARBA00022692"/>
    </source>
</evidence>
<keyword evidence="2 14" id="KW-1003">Cell membrane</keyword>
<dbReference type="InterPro" id="IPR052921">
    <property type="entry name" value="GPCR1_Superfamily_Member"/>
</dbReference>
<comment type="similarity">
    <text evidence="13">Belongs to the G-protein coupled receptor 1 family.</text>
</comment>
<evidence type="ECO:0000256" key="1">
    <source>
        <dbReference type="ARBA" id="ARBA00004651"/>
    </source>
</evidence>
<gene>
    <name evidence="16" type="primary">OR52B2</name>
    <name evidence="16" type="ORF">AOXY_G8328</name>
</gene>
<dbReference type="EMBL" id="JAGXEW010000007">
    <property type="protein sequence ID" value="KAK1169526.1"/>
    <property type="molecule type" value="Genomic_DNA"/>
</dbReference>
<keyword evidence="6 14" id="KW-1133">Transmembrane helix</keyword>
<dbReference type="PROSITE" id="PS00237">
    <property type="entry name" value="G_PROTEIN_RECEP_F1_1"/>
    <property type="match status" value="1"/>
</dbReference>
<protein>
    <recommendedName>
        <fullName evidence="14">Olfactory receptor</fullName>
    </recommendedName>
</protein>
<evidence type="ECO:0000259" key="15">
    <source>
        <dbReference type="PROSITE" id="PS50262"/>
    </source>
</evidence>
<keyword evidence="3 14" id="KW-0716">Sensory transduction</keyword>
<sequence length="312" mass="35179">MDNTSLNSSFVLNMQVFDIPSVGKYPAFLLGIAIYFFSVLCNLAVLVVIVVECRLHTPMYIILFSLPLNDLIGITSVAPQVLLSILTERNMTYYPLCVFQAFLTHMYGGAELLILTAMAFDRYIAICSPLRYNTIMTTHTVIKLIALVWGFDFILIGTLFVLLLRLPTCRNNISNVFCDNPSLLKLTCAATVVNNIYGLFITAVLQVISISAVIYTYIKILLTCLVKRQADARSKAINTCVSHLLVFVLFQFVSAFTILLYRFENISSNLRKISFMSSMLFPPLLNPLIYGLKTKEIRNTLMKVFKTRVSIK</sequence>
<keyword evidence="5 14" id="KW-0552">Olfaction</keyword>
<evidence type="ECO:0000256" key="6">
    <source>
        <dbReference type="ARBA" id="ARBA00022989"/>
    </source>
</evidence>
<feature type="transmembrane region" description="Helical" evidence="14">
    <location>
        <begin position="98"/>
        <end position="120"/>
    </location>
</feature>
<comment type="caution">
    <text evidence="16">The sequence shown here is derived from an EMBL/GenBank/DDBJ whole genome shotgun (WGS) entry which is preliminary data.</text>
</comment>
<dbReference type="GO" id="GO:0004984">
    <property type="term" value="F:olfactory receptor activity"/>
    <property type="evidence" value="ECO:0007669"/>
    <property type="project" value="InterPro"/>
</dbReference>
<dbReference type="InterPro" id="IPR000725">
    <property type="entry name" value="Olfact_rcpt"/>
</dbReference>
<evidence type="ECO:0000256" key="9">
    <source>
        <dbReference type="ARBA" id="ARBA00023157"/>
    </source>
</evidence>
<keyword evidence="4 13" id="KW-0812">Transmembrane</keyword>
<feature type="transmembrane region" description="Helical" evidence="14">
    <location>
        <begin position="141"/>
        <end position="164"/>
    </location>
</feature>
<dbReference type="AlphaFoldDB" id="A0AAD8DHL0"/>
<feature type="transmembrane region" description="Helical" evidence="14">
    <location>
        <begin position="196"/>
        <end position="218"/>
    </location>
</feature>
<comment type="subcellular location">
    <subcellularLocation>
        <location evidence="1 14">Cell membrane</location>
        <topology evidence="1 14">Multi-pass membrane protein</topology>
    </subcellularLocation>
</comment>
<keyword evidence="10 13" id="KW-0675">Receptor</keyword>
<proteinExistence type="inferred from homology"/>
<evidence type="ECO:0000256" key="11">
    <source>
        <dbReference type="ARBA" id="ARBA00023180"/>
    </source>
</evidence>
<evidence type="ECO:0000313" key="17">
    <source>
        <dbReference type="Proteomes" id="UP001230051"/>
    </source>
</evidence>
<dbReference type="SMART" id="SM01381">
    <property type="entry name" value="7TM_GPCR_Srsx"/>
    <property type="match status" value="1"/>
</dbReference>
<dbReference type="PANTHER" id="PTHR26451:SF881">
    <property type="entry name" value="ODORANT RECEPTOR-RELATED"/>
    <property type="match status" value="1"/>
</dbReference>
<evidence type="ECO:0000256" key="8">
    <source>
        <dbReference type="ARBA" id="ARBA00023136"/>
    </source>
</evidence>
<feature type="transmembrane region" description="Helical" evidence="14">
    <location>
        <begin position="27"/>
        <end position="51"/>
    </location>
</feature>
<organism evidence="16 17">
    <name type="scientific">Acipenser oxyrinchus oxyrinchus</name>
    <dbReference type="NCBI Taxonomy" id="40147"/>
    <lineage>
        <taxon>Eukaryota</taxon>
        <taxon>Metazoa</taxon>
        <taxon>Chordata</taxon>
        <taxon>Craniata</taxon>
        <taxon>Vertebrata</taxon>
        <taxon>Euteleostomi</taxon>
        <taxon>Actinopterygii</taxon>
        <taxon>Chondrostei</taxon>
        <taxon>Acipenseriformes</taxon>
        <taxon>Acipenseridae</taxon>
        <taxon>Acipenser</taxon>
    </lineage>
</organism>
<dbReference type="GO" id="GO:0005549">
    <property type="term" value="F:odorant binding"/>
    <property type="evidence" value="ECO:0007669"/>
    <property type="project" value="TreeGrafter"/>
</dbReference>
<evidence type="ECO:0000256" key="7">
    <source>
        <dbReference type="ARBA" id="ARBA00023040"/>
    </source>
</evidence>
<accession>A0AAD8DHL0</accession>
<dbReference type="PRINTS" id="PR00237">
    <property type="entry name" value="GPCRRHODOPSN"/>
</dbReference>
<dbReference type="PROSITE" id="PS50262">
    <property type="entry name" value="G_PROTEIN_RECEP_F1_2"/>
    <property type="match status" value="1"/>
</dbReference>
<dbReference type="InterPro" id="IPR017452">
    <property type="entry name" value="GPCR_Rhodpsn_7TM"/>
</dbReference>
<keyword evidence="12 13" id="KW-0807">Transducer</keyword>
<keyword evidence="8 14" id="KW-0472">Membrane</keyword>
<feature type="domain" description="G-protein coupled receptors family 1 profile" evidence="15">
    <location>
        <begin position="41"/>
        <end position="290"/>
    </location>
</feature>
<evidence type="ECO:0000256" key="3">
    <source>
        <dbReference type="ARBA" id="ARBA00022606"/>
    </source>
</evidence>
<dbReference type="PRINTS" id="PR00245">
    <property type="entry name" value="OLFACTORYR"/>
</dbReference>